<evidence type="ECO:0000256" key="2">
    <source>
        <dbReference type="ARBA" id="ARBA00022603"/>
    </source>
</evidence>
<dbReference type="EMBL" id="JAAKZZ010000001">
    <property type="protein sequence ID" value="NGO66780.1"/>
    <property type="molecule type" value="Genomic_DNA"/>
</dbReference>
<dbReference type="AlphaFoldDB" id="A0A6G4WQ62"/>
<reference evidence="6 7" key="1">
    <citation type="submission" date="2020-02" db="EMBL/GenBank/DDBJ databases">
        <title>Whole-genome analyses of novel actinobacteria.</title>
        <authorList>
            <person name="Sahin N."/>
            <person name="Tatar D."/>
        </authorList>
    </citation>
    <scope>NUCLEOTIDE SEQUENCE [LARGE SCALE GENOMIC DNA]</scope>
    <source>
        <strain evidence="6 7">SB3404</strain>
    </source>
</reference>
<dbReference type="GO" id="GO:0003677">
    <property type="term" value="F:DNA binding"/>
    <property type="evidence" value="ECO:0007669"/>
    <property type="project" value="TreeGrafter"/>
</dbReference>
<protein>
    <recommendedName>
        <fullName evidence="1">DNA (cytosine-5-)-methyltransferase</fullName>
        <ecNumber evidence="1">2.1.1.37</ecNumber>
    </recommendedName>
</protein>
<dbReference type="GO" id="GO:0032259">
    <property type="term" value="P:methylation"/>
    <property type="evidence" value="ECO:0007669"/>
    <property type="project" value="UniProtKB-KW"/>
</dbReference>
<dbReference type="SUPFAM" id="SSF53335">
    <property type="entry name" value="S-adenosyl-L-methionine-dependent methyltransferases"/>
    <property type="match status" value="1"/>
</dbReference>
<dbReference type="Gene3D" id="3.40.50.150">
    <property type="entry name" value="Vaccinia Virus protein VP39"/>
    <property type="match status" value="1"/>
</dbReference>
<keyword evidence="4" id="KW-0949">S-adenosyl-L-methionine</keyword>
<evidence type="ECO:0000256" key="1">
    <source>
        <dbReference type="ARBA" id="ARBA00011975"/>
    </source>
</evidence>
<dbReference type="InterPro" id="IPR050390">
    <property type="entry name" value="C5-Methyltransferase"/>
</dbReference>
<dbReference type="PANTHER" id="PTHR10629:SF52">
    <property type="entry name" value="DNA (CYTOSINE-5)-METHYLTRANSFERASE 1"/>
    <property type="match status" value="1"/>
</dbReference>
<dbReference type="PANTHER" id="PTHR10629">
    <property type="entry name" value="CYTOSINE-SPECIFIC METHYLTRANSFERASE"/>
    <property type="match status" value="1"/>
</dbReference>
<gene>
    <name evidence="6" type="ORF">G5C65_00065</name>
</gene>
<dbReference type="Pfam" id="PF00145">
    <property type="entry name" value="DNA_methylase"/>
    <property type="match status" value="2"/>
</dbReference>
<proteinExistence type="predicted"/>
<dbReference type="GO" id="GO:0009307">
    <property type="term" value="P:DNA restriction-modification system"/>
    <property type="evidence" value="ECO:0007669"/>
    <property type="project" value="UniProtKB-KW"/>
</dbReference>
<dbReference type="InterPro" id="IPR001525">
    <property type="entry name" value="C5_MeTfrase"/>
</dbReference>
<sequence length="572" mass="63522">MAYRHDGTDLTVQDWFCGAGGSSQAAEKVPGLRVSFAANHWKQAIKSHMFNFPGVAHYTGDIRRAPVWSWPVADLHWGSPECTNWSIAKGQKRSFAKAVQGDLLELYADEEADKFRTAGDGDPDGPTEEEKESRALMEEVPLYLRGVQERGRLVKAGVVENVIDVRAWAEWDRWLAEFHKLGYHTKVIALNSMHADPRSVHRAPQSRDRLYVAYWHKSLGRTPDWDKWLRPTAWCPDCDEVVAAQQVFRQPGRDMGRYRQAYDYRCPRKTCRATVEPETLPAWAAIDWSIKGTPIGSRPKSKEAPEGLAPATMARIRAGVARFWPQPGGTDEFDGQGSLFGNDAEPMPVGRASPLLVPTGGTWRTGASSVDFPMPTRTTTEGDALALPPLLIPCEGRDGKKAMRLDAPLRTQTSRAETALLYAPFVVPMRGGGDKEKARHIRQPLHAVTAGGNHHGLVTPPLLMPYYGNGQVRTAHEPVGALPTRDRYALLENGEYDISKILFRMLQPHEIGRAMAFADDYRVLGSKRQQVKQYGNAVTPPAAEVLLCALVECITGQDIDRYADPDRMALVA</sequence>
<dbReference type="GO" id="GO:0003886">
    <property type="term" value="F:DNA (cytosine-5-)-methyltransferase activity"/>
    <property type="evidence" value="ECO:0007669"/>
    <property type="project" value="UniProtKB-EC"/>
</dbReference>
<dbReference type="InterPro" id="IPR029063">
    <property type="entry name" value="SAM-dependent_MTases_sf"/>
</dbReference>
<dbReference type="RefSeq" id="WP_165296457.1">
    <property type="nucleotide sequence ID" value="NZ_JAAKZZ010000001.1"/>
</dbReference>
<evidence type="ECO:0000313" key="7">
    <source>
        <dbReference type="Proteomes" id="UP000477722"/>
    </source>
</evidence>
<keyword evidence="5" id="KW-0680">Restriction system</keyword>
<dbReference type="Proteomes" id="UP000477722">
    <property type="component" value="Unassembled WGS sequence"/>
</dbReference>
<dbReference type="EC" id="2.1.1.37" evidence="1"/>
<accession>A0A6G4WQ62</accession>
<keyword evidence="2 6" id="KW-0489">Methyltransferase</keyword>
<keyword evidence="3 6" id="KW-0808">Transferase</keyword>
<evidence type="ECO:0000256" key="3">
    <source>
        <dbReference type="ARBA" id="ARBA00022679"/>
    </source>
</evidence>
<organism evidence="6 7">
    <name type="scientific">Streptomyces boncukensis</name>
    <dbReference type="NCBI Taxonomy" id="2711219"/>
    <lineage>
        <taxon>Bacteria</taxon>
        <taxon>Bacillati</taxon>
        <taxon>Actinomycetota</taxon>
        <taxon>Actinomycetes</taxon>
        <taxon>Kitasatosporales</taxon>
        <taxon>Streptomycetaceae</taxon>
        <taxon>Streptomyces</taxon>
    </lineage>
</organism>
<dbReference type="Gene3D" id="3.90.120.10">
    <property type="entry name" value="DNA Methylase, subunit A, domain 2"/>
    <property type="match status" value="1"/>
</dbReference>
<evidence type="ECO:0000313" key="6">
    <source>
        <dbReference type="EMBL" id="NGO66780.1"/>
    </source>
</evidence>
<name>A0A6G4WQ62_9ACTN</name>
<evidence type="ECO:0000256" key="5">
    <source>
        <dbReference type="ARBA" id="ARBA00022747"/>
    </source>
</evidence>
<comment type="caution">
    <text evidence="6">The sequence shown here is derived from an EMBL/GenBank/DDBJ whole genome shotgun (WGS) entry which is preliminary data.</text>
</comment>
<keyword evidence="7" id="KW-1185">Reference proteome</keyword>
<evidence type="ECO:0000256" key="4">
    <source>
        <dbReference type="ARBA" id="ARBA00022691"/>
    </source>
</evidence>
<dbReference type="GO" id="GO:0044027">
    <property type="term" value="P:negative regulation of gene expression via chromosomal CpG island methylation"/>
    <property type="evidence" value="ECO:0007669"/>
    <property type="project" value="TreeGrafter"/>
</dbReference>